<dbReference type="SUPFAM" id="SSF53756">
    <property type="entry name" value="UDP-Glycosyltransferase/glycogen phosphorylase"/>
    <property type="match status" value="1"/>
</dbReference>
<keyword evidence="2 10" id="KW-0132">Cell division</keyword>
<dbReference type="NCBIfam" id="TIGR01133">
    <property type="entry name" value="murG"/>
    <property type="match status" value="1"/>
</dbReference>
<name>A0A1M4UDL9_9CLOT</name>
<sequence length="366" mass="40036">MKVIITGGGTGGHIYPGVAIAKKIQEKYKGAEIIFVGSENGLEGKLVPKEGFKIKLIPVEGLNKRISFGTFKSVIKVLKGFGKAGKIINEFKPDVVIGTGGYVCGPVVMQAALKGIPTIIHEQNAFPGVTNKILSHFVDRIAITFRESEKYFPKNKVVYTGNPIRKQILMANKEQAISSMGLEKNKPIVLVVGGSRGAKNINIAVVDIINELYKNGIQLIFITGENNYNEVIEKVKSKYQINNMKGIKILPYVYNMHDALAASDLIISRAGATIISEITALGKPSILIPSPYVANNHQEYNARALEEKGACIVIKESELKNDILKEQVLNIVKNKEILLNMANASKKLSKLDAADNIVNLIEEIKK</sequence>
<reference evidence="14" key="1">
    <citation type="submission" date="2016-11" db="EMBL/GenBank/DDBJ databases">
        <authorList>
            <person name="Varghese N."/>
            <person name="Submissions S."/>
        </authorList>
    </citation>
    <scope>NUCLEOTIDE SEQUENCE [LARGE SCALE GENOMIC DNA]</scope>
    <source>
        <strain evidence="14">DSM 10124</strain>
    </source>
</reference>
<comment type="similarity">
    <text evidence="10">Belongs to the glycosyltransferase 28 family. MurG subfamily.</text>
</comment>
<dbReference type="EMBL" id="FQVG01000007">
    <property type="protein sequence ID" value="SHE54835.1"/>
    <property type="molecule type" value="Genomic_DNA"/>
</dbReference>
<dbReference type="Gene3D" id="3.40.50.2000">
    <property type="entry name" value="Glycogen Phosphorylase B"/>
    <property type="match status" value="2"/>
</dbReference>
<dbReference type="Pfam" id="PF04101">
    <property type="entry name" value="Glyco_tran_28_C"/>
    <property type="match status" value="1"/>
</dbReference>
<evidence type="ECO:0000313" key="14">
    <source>
        <dbReference type="Proteomes" id="UP000184423"/>
    </source>
</evidence>
<keyword evidence="14" id="KW-1185">Reference proteome</keyword>
<dbReference type="InterPro" id="IPR007235">
    <property type="entry name" value="Glyco_trans_28_C"/>
</dbReference>
<evidence type="ECO:0000256" key="7">
    <source>
        <dbReference type="ARBA" id="ARBA00023136"/>
    </source>
</evidence>
<evidence type="ECO:0000256" key="4">
    <source>
        <dbReference type="ARBA" id="ARBA00022679"/>
    </source>
</evidence>
<dbReference type="UniPathway" id="UPA00219"/>
<dbReference type="CDD" id="cd03785">
    <property type="entry name" value="GT28_MurG"/>
    <property type="match status" value="1"/>
</dbReference>
<feature type="binding site" evidence="10">
    <location>
        <begin position="10"/>
        <end position="12"/>
    </location>
    <ligand>
        <name>UDP-N-acetyl-alpha-D-glucosamine</name>
        <dbReference type="ChEBI" id="CHEBI:57705"/>
    </ligand>
</feature>
<evidence type="ECO:0000259" key="11">
    <source>
        <dbReference type="Pfam" id="PF03033"/>
    </source>
</evidence>
<keyword evidence="7 10" id="KW-0472">Membrane</keyword>
<dbReference type="PANTHER" id="PTHR21015">
    <property type="entry name" value="UDP-N-ACETYLGLUCOSAMINE--N-ACETYLMURAMYL-(PENTAPEPTIDE) PYROPHOSPHORYL-UNDECAPRENOL N-ACETYLGLUCOSAMINE TRANSFERASE 1"/>
    <property type="match status" value="1"/>
</dbReference>
<gene>
    <name evidence="10" type="primary">murG</name>
    <name evidence="13" type="ORF">SAMN02746091_00626</name>
</gene>
<dbReference type="GO" id="GO:0050511">
    <property type="term" value="F:undecaprenyldiphospho-muramoylpentapeptide beta-N-acetylglucosaminyltransferase activity"/>
    <property type="evidence" value="ECO:0007669"/>
    <property type="project" value="UniProtKB-UniRule"/>
</dbReference>
<dbReference type="GO" id="GO:0005975">
    <property type="term" value="P:carbohydrate metabolic process"/>
    <property type="evidence" value="ECO:0007669"/>
    <property type="project" value="InterPro"/>
</dbReference>
<keyword evidence="9 10" id="KW-0961">Cell wall biogenesis/degradation</keyword>
<dbReference type="AlphaFoldDB" id="A0A1M4UDL9"/>
<dbReference type="Pfam" id="PF03033">
    <property type="entry name" value="Glyco_transf_28"/>
    <property type="match status" value="1"/>
</dbReference>
<feature type="binding site" evidence="10">
    <location>
        <position position="298"/>
    </location>
    <ligand>
        <name>UDP-N-acetyl-alpha-D-glucosamine</name>
        <dbReference type="ChEBI" id="CHEBI:57705"/>
    </ligand>
</feature>
<evidence type="ECO:0000259" key="12">
    <source>
        <dbReference type="Pfam" id="PF04101"/>
    </source>
</evidence>
<dbReference type="GO" id="GO:0008360">
    <property type="term" value="P:regulation of cell shape"/>
    <property type="evidence" value="ECO:0007669"/>
    <property type="project" value="UniProtKB-KW"/>
</dbReference>
<evidence type="ECO:0000256" key="2">
    <source>
        <dbReference type="ARBA" id="ARBA00022618"/>
    </source>
</evidence>
<evidence type="ECO:0000256" key="8">
    <source>
        <dbReference type="ARBA" id="ARBA00023306"/>
    </source>
</evidence>
<keyword evidence="6 10" id="KW-0573">Peptidoglycan synthesis</keyword>
<feature type="domain" description="Glycosyltransferase family 28 N-terminal" evidence="11">
    <location>
        <begin position="3"/>
        <end position="143"/>
    </location>
</feature>
<dbReference type="GO" id="GO:0005886">
    <property type="term" value="C:plasma membrane"/>
    <property type="evidence" value="ECO:0007669"/>
    <property type="project" value="UniProtKB-SubCell"/>
</dbReference>
<feature type="binding site" evidence="10">
    <location>
        <position position="124"/>
    </location>
    <ligand>
        <name>UDP-N-acetyl-alpha-D-glucosamine</name>
        <dbReference type="ChEBI" id="CHEBI:57705"/>
    </ligand>
</feature>
<keyword evidence="5 10" id="KW-0133">Cell shape</keyword>
<keyword evidence="3 10" id="KW-0328">Glycosyltransferase</keyword>
<evidence type="ECO:0000256" key="10">
    <source>
        <dbReference type="HAMAP-Rule" id="MF_00033"/>
    </source>
</evidence>
<comment type="pathway">
    <text evidence="10">Cell wall biogenesis; peptidoglycan biosynthesis.</text>
</comment>
<evidence type="ECO:0000256" key="1">
    <source>
        <dbReference type="ARBA" id="ARBA00022475"/>
    </source>
</evidence>
<dbReference type="GO" id="GO:0051991">
    <property type="term" value="F:UDP-N-acetyl-D-glucosamine:N-acetylmuramoyl-L-alanyl-D-glutamyl-meso-2,6-diaminopimelyl-D-alanyl-D-alanine-diphosphoundecaprenol 4-beta-N-acetylglucosaminlytransferase activity"/>
    <property type="evidence" value="ECO:0007669"/>
    <property type="project" value="RHEA"/>
</dbReference>
<dbReference type="GO" id="GO:0009252">
    <property type="term" value="P:peptidoglycan biosynthetic process"/>
    <property type="evidence" value="ECO:0007669"/>
    <property type="project" value="UniProtKB-UniRule"/>
</dbReference>
<comment type="catalytic activity">
    <reaction evidence="10">
        <text>di-trans,octa-cis-undecaprenyl diphospho-N-acetyl-alpha-D-muramoyl-L-alanyl-D-glutamyl-meso-2,6-diaminopimeloyl-D-alanyl-D-alanine + UDP-N-acetyl-alpha-D-glucosamine = di-trans,octa-cis-undecaprenyl diphospho-[N-acetyl-alpha-D-glucosaminyl-(1-&gt;4)]-N-acetyl-alpha-D-muramoyl-L-alanyl-D-glutamyl-meso-2,6-diaminopimeloyl-D-alanyl-D-alanine + UDP + H(+)</text>
        <dbReference type="Rhea" id="RHEA:31227"/>
        <dbReference type="ChEBI" id="CHEBI:15378"/>
        <dbReference type="ChEBI" id="CHEBI:57705"/>
        <dbReference type="ChEBI" id="CHEBI:58223"/>
        <dbReference type="ChEBI" id="CHEBI:61387"/>
        <dbReference type="ChEBI" id="CHEBI:61388"/>
        <dbReference type="EC" id="2.4.1.227"/>
    </reaction>
</comment>
<feature type="binding site" evidence="10">
    <location>
        <position position="165"/>
    </location>
    <ligand>
        <name>UDP-N-acetyl-alpha-D-glucosamine</name>
        <dbReference type="ChEBI" id="CHEBI:57705"/>
    </ligand>
</feature>
<evidence type="ECO:0000256" key="6">
    <source>
        <dbReference type="ARBA" id="ARBA00022984"/>
    </source>
</evidence>
<keyword evidence="8 10" id="KW-0131">Cell cycle</keyword>
<comment type="subcellular location">
    <subcellularLocation>
        <location evidence="10">Cell membrane</location>
        <topology evidence="10">Peripheral membrane protein</topology>
        <orientation evidence="10">Cytoplasmic side</orientation>
    </subcellularLocation>
</comment>
<evidence type="ECO:0000256" key="5">
    <source>
        <dbReference type="ARBA" id="ARBA00022960"/>
    </source>
</evidence>
<dbReference type="InterPro" id="IPR004276">
    <property type="entry name" value="GlycoTrans_28_N"/>
</dbReference>
<dbReference type="GO" id="GO:0071555">
    <property type="term" value="P:cell wall organization"/>
    <property type="evidence" value="ECO:0007669"/>
    <property type="project" value="UniProtKB-KW"/>
</dbReference>
<dbReference type="RefSeq" id="WP_027308722.1">
    <property type="nucleotide sequence ID" value="NZ_FQVG01000007.1"/>
</dbReference>
<dbReference type="HAMAP" id="MF_00033">
    <property type="entry name" value="MurG"/>
    <property type="match status" value="1"/>
</dbReference>
<keyword evidence="4 10" id="KW-0808">Transferase</keyword>
<protein>
    <recommendedName>
        <fullName evidence="10">UDP-N-acetylglucosamine--N-acetylmuramyl-(pentapeptide) pyrophosphoryl-undecaprenol N-acetylglucosamine transferase</fullName>
        <ecNumber evidence="10">2.4.1.227</ecNumber>
    </recommendedName>
    <alternativeName>
        <fullName evidence="10">Undecaprenyl-PP-MurNAc-pentapeptide-UDPGlcNAc GlcNAc transferase</fullName>
    </alternativeName>
</protein>
<keyword evidence="1 10" id="KW-1003">Cell membrane</keyword>
<dbReference type="EC" id="2.4.1.227" evidence="10"/>
<proteinExistence type="inferred from homology"/>
<dbReference type="InterPro" id="IPR006009">
    <property type="entry name" value="GlcNAc_MurG"/>
</dbReference>
<feature type="binding site" evidence="10">
    <location>
        <position position="195"/>
    </location>
    <ligand>
        <name>UDP-N-acetyl-alpha-D-glucosamine</name>
        <dbReference type="ChEBI" id="CHEBI:57705"/>
    </ligand>
</feature>
<comment type="function">
    <text evidence="10">Cell wall formation. Catalyzes the transfer of a GlcNAc subunit on undecaprenyl-pyrophosphoryl-MurNAc-pentapeptide (lipid intermediate I) to form undecaprenyl-pyrophosphoryl-MurNAc-(pentapeptide)GlcNAc (lipid intermediate II).</text>
</comment>
<accession>A0A1M4UDL9</accession>
<evidence type="ECO:0000256" key="9">
    <source>
        <dbReference type="ARBA" id="ARBA00023316"/>
    </source>
</evidence>
<dbReference type="Proteomes" id="UP000184423">
    <property type="component" value="Unassembled WGS sequence"/>
</dbReference>
<evidence type="ECO:0000313" key="13">
    <source>
        <dbReference type="EMBL" id="SHE54835.1"/>
    </source>
</evidence>
<evidence type="ECO:0000256" key="3">
    <source>
        <dbReference type="ARBA" id="ARBA00022676"/>
    </source>
</evidence>
<organism evidence="13 14">
    <name type="scientific">Caloramator proteoclasticus DSM 10124</name>
    <dbReference type="NCBI Taxonomy" id="1121262"/>
    <lineage>
        <taxon>Bacteria</taxon>
        <taxon>Bacillati</taxon>
        <taxon>Bacillota</taxon>
        <taxon>Clostridia</taxon>
        <taxon>Eubacteriales</taxon>
        <taxon>Clostridiaceae</taxon>
        <taxon>Caloramator</taxon>
    </lineage>
</organism>
<comment type="caution">
    <text evidence="10">Lacks conserved residue(s) required for the propagation of feature annotation.</text>
</comment>
<feature type="domain" description="Glycosyl transferase family 28 C-terminal" evidence="12">
    <location>
        <begin position="188"/>
        <end position="356"/>
    </location>
</feature>
<dbReference type="PANTHER" id="PTHR21015:SF22">
    <property type="entry name" value="GLYCOSYLTRANSFERASE"/>
    <property type="match status" value="1"/>
</dbReference>
<dbReference type="GO" id="GO:0051301">
    <property type="term" value="P:cell division"/>
    <property type="evidence" value="ECO:0007669"/>
    <property type="project" value="UniProtKB-KW"/>
</dbReference>